<protein>
    <submittedName>
        <fullName evidence="1">Transcription termination factor MTEF1, chloroplastic-like</fullName>
    </submittedName>
</protein>
<evidence type="ECO:0000313" key="1">
    <source>
        <dbReference type="EMBL" id="WOK97966.1"/>
    </source>
</evidence>
<dbReference type="Proteomes" id="UP001327560">
    <property type="component" value="Chromosome 2"/>
</dbReference>
<gene>
    <name evidence="1" type="ORF">Cni_G06674</name>
</gene>
<dbReference type="AlphaFoldDB" id="A0AAQ3JXG3"/>
<sequence>MLPLLASLASVTDAGLHFREKLLFTEHDLGVDSSHALSLNPSPSSAPLCALRSSSDALRSFGLLPADVSRVFAMYLSLLTCDPSPTAIPFPNICKAVIHCPRVVGSSVLG</sequence>
<name>A0AAQ3JXG3_9LILI</name>
<reference evidence="1 2" key="1">
    <citation type="submission" date="2023-10" db="EMBL/GenBank/DDBJ databases">
        <title>Chromosome-scale genome assembly provides insights into flower coloration mechanisms of Canna indica.</title>
        <authorList>
            <person name="Li C."/>
        </authorList>
    </citation>
    <scope>NUCLEOTIDE SEQUENCE [LARGE SCALE GENOMIC DNA]</scope>
    <source>
        <tissue evidence="1">Flower</tissue>
    </source>
</reference>
<proteinExistence type="predicted"/>
<organism evidence="1 2">
    <name type="scientific">Canna indica</name>
    <name type="common">Indian-shot</name>
    <dbReference type="NCBI Taxonomy" id="4628"/>
    <lineage>
        <taxon>Eukaryota</taxon>
        <taxon>Viridiplantae</taxon>
        <taxon>Streptophyta</taxon>
        <taxon>Embryophyta</taxon>
        <taxon>Tracheophyta</taxon>
        <taxon>Spermatophyta</taxon>
        <taxon>Magnoliopsida</taxon>
        <taxon>Liliopsida</taxon>
        <taxon>Zingiberales</taxon>
        <taxon>Cannaceae</taxon>
        <taxon>Canna</taxon>
    </lineage>
</organism>
<accession>A0AAQ3JXG3</accession>
<keyword evidence="2" id="KW-1185">Reference proteome</keyword>
<dbReference type="EMBL" id="CP136891">
    <property type="protein sequence ID" value="WOK97966.1"/>
    <property type="molecule type" value="Genomic_DNA"/>
</dbReference>
<evidence type="ECO:0000313" key="2">
    <source>
        <dbReference type="Proteomes" id="UP001327560"/>
    </source>
</evidence>